<dbReference type="EMBL" id="FQUF01000012">
    <property type="protein sequence ID" value="SHE70347.1"/>
    <property type="molecule type" value="Genomic_DNA"/>
</dbReference>
<reference evidence="1 2" key="1">
    <citation type="submission" date="2016-11" db="EMBL/GenBank/DDBJ databases">
        <authorList>
            <person name="Jaros S."/>
            <person name="Januszkiewicz K."/>
            <person name="Wedrychowicz H."/>
        </authorList>
    </citation>
    <scope>NUCLEOTIDE SEQUENCE [LARGE SCALE GENOMIC DNA]</scope>
    <source>
        <strain evidence="1 2">DSM 15692</strain>
    </source>
</reference>
<gene>
    <name evidence="1" type="ORF">SAMN02745249_00968</name>
</gene>
<dbReference type="AlphaFoldDB" id="A0A1M4VNC8"/>
<dbReference type="RefSeq" id="WP_073297155.1">
    <property type="nucleotide sequence ID" value="NZ_FQUF01000012.1"/>
</dbReference>
<evidence type="ECO:0000313" key="2">
    <source>
        <dbReference type="Proteomes" id="UP000184128"/>
    </source>
</evidence>
<name>A0A1M4VNC8_9LACT</name>
<organism evidence="1 2">
    <name type="scientific">Atopostipes suicloacalis DSM 15692</name>
    <dbReference type="NCBI Taxonomy" id="1121025"/>
    <lineage>
        <taxon>Bacteria</taxon>
        <taxon>Bacillati</taxon>
        <taxon>Bacillota</taxon>
        <taxon>Bacilli</taxon>
        <taxon>Lactobacillales</taxon>
        <taxon>Carnobacteriaceae</taxon>
        <taxon>Atopostipes</taxon>
    </lineage>
</organism>
<dbReference type="Proteomes" id="UP000184128">
    <property type="component" value="Unassembled WGS sequence"/>
</dbReference>
<evidence type="ECO:0000313" key="1">
    <source>
        <dbReference type="EMBL" id="SHE70347.1"/>
    </source>
</evidence>
<proteinExistence type="predicted"/>
<accession>A0A1M4VNC8</accession>
<sequence>MIKAFENARIQFGIYDVDADETYNLSLSHLKENADTEQIEGIYTTLDTIVDGQIDFAKVTQTHRLVL</sequence>
<dbReference type="STRING" id="1121025.SAMN02745249_00968"/>
<keyword evidence="2" id="KW-1185">Reference proteome</keyword>
<protein>
    <submittedName>
        <fullName evidence="1">Uncharacterized protein</fullName>
    </submittedName>
</protein>
<dbReference type="OrthoDB" id="2322664at2"/>